<evidence type="ECO:0000256" key="3">
    <source>
        <dbReference type="ARBA" id="ARBA00022723"/>
    </source>
</evidence>
<evidence type="ECO:0000256" key="4">
    <source>
        <dbReference type="ARBA" id="ARBA00022771"/>
    </source>
</evidence>
<keyword evidence="5" id="KW-0862">Zinc</keyword>
<feature type="transmembrane region" description="Helical" evidence="9">
    <location>
        <begin position="103"/>
        <end position="129"/>
    </location>
</feature>
<dbReference type="InterPro" id="IPR013783">
    <property type="entry name" value="Ig-like_fold"/>
</dbReference>
<feature type="transmembrane region" description="Helical" evidence="9">
    <location>
        <begin position="65"/>
        <end position="83"/>
    </location>
</feature>
<dbReference type="GO" id="GO:0008270">
    <property type="term" value="F:zinc ion binding"/>
    <property type="evidence" value="ECO:0007669"/>
    <property type="project" value="UniProtKB-KW"/>
</dbReference>
<evidence type="ECO:0000256" key="9">
    <source>
        <dbReference type="SAM" id="Phobius"/>
    </source>
</evidence>
<dbReference type="PANTHER" id="PTHR13407">
    <property type="entry name" value="RNF121 PROTEIN"/>
    <property type="match status" value="1"/>
</dbReference>
<proteinExistence type="predicted"/>
<keyword evidence="7 9" id="KW-0472">Membrane</keyword>
<dbReference type="AlphaFoldDB" id="A0A8K1G330"/>
<evidence type="ECO:0000256" key="8">
    <source>
        <dbReference type="PROSITE-ProRule" id="PRU00175"/>
    </source>
</evidence>
<dbReference type="PANTHER" id="PTHR13407:SF1">
    <property type="entry name" value="E3 UBIQUITIN LIGASE RNF121"/>
    <property type="match status" value="1"/>
</dbReference>
<dbReference type="GO" id="GO:0000139">
    <property type="term" value="C:Golgi membrane"/>
    <property type="evidence" value="ECO:0007669"/>
    <property type="project" value="TreeGrafter"/>
</dbReference>
<dbReference type="SUPFAM" id="SSF57850">
    <property type="entry name" value="RING/U-box"/>
    <property type="match status" value="1"/>
</dbReference>
<name>A0A8K1G330_9PASS</name>
<dbReference type="InterPro" id="IPR001841">
    <property type="entry name" value="Znf_RING"/>
</dbReference>
<dbReference type="GO" id="GO:0005789">
    <property type="term" value="C:endoplasmic reticulum membrane"/>
    <property type="evidence" value="ECO:0007669"/>
    <property type="project" value="TreeGrafter"/>
</dbReference>
<dbReference type="GO" id="GO:0061630">
    <property type="term" value="F:ubiquitin protein ligase activity"/>
    <property type="evidence" value="ECO:0007669"/>
    <property type="project" value="TreeGrafter"/>
</dbReference>
<dbReference type="FunFam" id="3.30.40.10:FF:000074">
    <property type="entry name" value="Ring finger protein 121"/>
    <property type="match status" value="1"/>
</dbReference>
<evidence type="ECO:0000256" key="2">
    <source>
        <dbReference type="ARBA" id="ARBA00022692"/>
    </source>
</evidence>
<comment type="subcellular location">
    <subcellularLocation>
        <location evidence="1">Membrane</location>
        <topology evidence="1">Multi-pass membrane protein</topology>
    </subcellularLocation>
</comment>
<keyword evidence="6 9" id="KW-1133">Transmembrane helix</keyword>
<keyword evidence="3" id="KW-0479">Metal-binding</keyword>
<evidence type="ECO:0000259" key="10">
    <source>
        <dbReference type="PROSITE" id="PS50089"/>
    </source>
</evidence>
<evidence type="ECO:0000256" key="1">
    <source>
        <dbReference type="ARBA" id="ARBA00004141"/>
    </source>
</evidence>
<feature type="domain" description="RING-type" evidence="10">
    <location>
        <begin position="187"/>
        <end position="237"/>
    </location>
</feature>
<keyword evidence="2 9" id="KW-0812">Transmembrane</keyword>
<evidence type="ECO:0000313" key="12">
    <source>
        <dbReference type="Proteomes" id="UP000796761"/>
    </source>
</evidence>
<reference evidence="11" key="1">
    <citation type="submission" date="2019-04" db="EMBL/GenBank/DDBJ databases">
        <title>Genome assembly of Zosterops borbonicus 15179.</title>
        <authorList>
            <person name="Leroy T."/>
            <person name="Anselmetti Y."/>
            <person name="Tilak M.-K."/>
            <person name="Nabholz B."/>
        </authorList>
    </citation>
    <scope>NUCLEOTIDE SEQUENCE</scope>
    <source>
        <strain evidence="11">HGM_15179</strain>
        <tissue evidence="11">Muscle</tissue>
    </source>
</reference>
<dbReference type="EMBL" id="SWJQ01000807">
    <property type="protein sequence ID" value="TRZ10781.1"/>
    <property type="molecule type" value="Genomic_DNA"/>
</dbReference>
<dbReference type="InterPro" id="IPR013083">
    <property type="entry name" value="Znf_RING/FYVE/PHD"/>
</dbReference>
<comment type="caution">
    <text evidence="11">The sequence shown here is derived from an EMBL/GenBank/DDBJ whole genome shotgun (WGS) entry which is preliminary data.</text>
</comment>
<dbReference type="Gene3D" id="2.60.40.10">
    <property type="entry name" value="Immunoglobulins"/>
    <property type="match status" value="1"/>
</dbReference>
<evidence type="ECO:0000256" key="5">
    <source>
        <dbReference type="ARBA" id="ARBA00022833"/>
    </source>
</evidence>
<accession>A0A8K1G330</accession>
<protein>
    <recommendedName>
        <fullName evidence="10">RING-type domain-containing protein</fullName>
    </recommendedName>
</protein>
<dbReference type="PROSITE" id="PS50089">
    <property type="entry name" value="ZF_RING_2"/>
    <property type="match status" value="1"/>
</dbReference>
<keyword evidence="12" id="KW-1185">Reference proteome</keyword>
<evidence type="ECO:0000256" key="6">
    <source>
        <dbReference type="ARBA" id="ARBA00022989"/>
    </source>
</evidence>
<organism evidence="11 12">
    <name type="scientific">Zosterops borbonicus</name>
    <dbReference type="NCBI Taxonomy" id="364589"/>
    <lineage>
        <taxon>Eukaryota</taxon>
        <taxon>Metazoa</taxon>
        <taxon>Chordata</taxon>
        <taxon>Craniata</taxon>
        <taxon>Vertebrata</taxon>
        <taxon>Euteleostomi</taxon>
        <taxon>Archelosauria</taxon>
        <taxon>Archosauria</taxon>
        <taxon>Dinosauria</taxon>
        <taxon>Saurischia</taxon>
        <taxon>Theropoda</taxon>
        <taxon>Coelurosauria</taxon>
        <taxon>Aves</taxon>
        <taxon>Neognathae</taxon>
        <taxon>Neoaves</taxon>
        <taxon>Telluraves</taxon>
        <taxon>Australaves</taxon>
        <taxon>Passeriformes</taxon>
        <taxon>Sylvioidea</taxon>
        <taxon>Zosteropidae</taxon>
        <taxon>Zosterops</taxon>
    </lineage>
</organism>
<evidence type="ECO:0000313" key="11">
    <source>
        <dbReference type="EMBL" id="TRZ10781.1"/>
    </source>
</evidence>
<dbReference type="Gene3D" id="3.30.40.10">
    <property type="entry name" value="Zinc/RING finger domain, C3HC4 (zinc finger)"/>
    <property type="match status" value="1"/>
</dbReference>
<sequence length="456" mass="52068">MHAKHRGHEAMHAEMVLILIATLVVAQLLLVQWKQRHPRSYNMVTLFQMWVVPLYFTIKLNWWRFLVIWVLFSAVTAFVTFRATRKPLVQTTPRLVYKWFLLIYKISYATGIVGYMAVMFTLFGLNLLFRIKPEDAMDFGISLLFYGLYYGVLERDFAEMCADYMASTIGFYSASGMPTKHLSDSVCAVCGQQIFVDVNEEGIIENTYRLSCNHVFHEFCIRGWCIVGKKQTCPYCKEKVDLKRMFSNPYPFSYWEPALWEGKQWLFNSFLPSWERPHVMYGQLLDWLRYLVAWQPVIIGLVQGINYILGLEGGPGEEGQGFSSSNASTLEQPCWQRGWEMGAVEERLEPSALKEGMESRLAIPGYQVLSGHHGTPGTPCLDPPALLEPGCLLHREELQGSRMVLHRDLHFSSFNNQHLHTNFTCVVLSPLGVDTREVRWPSPALAPVTGKSGGLG</sequence>
<dbReference type="Proteomes" id="UP000796761">
    <property type="component" value="Unassembled WGS sequence"/>
</dbReference>
<dbReference type="InterPro" id="IPR040176">
    <property type="entry name" value="RNF121/RNF175"/>
</dbReference>
<feature type="transmembrane region" description="Helical" evidence="9">
    <location>
        <begin position="39"/>
        <end position="58"/>
    </location>
</feature>
<gene>
    <name evidence="11" type="ORF">HGM15179_016329</name>
</gene>
<dbReference type="OrthoDB" id="446635at2759"/>
<feature type="transmembrane region" description="Helical" evidence="9">
    <location>
        <begin position="12"/>
        <end position="33"/>
    </location>
</feature>
<evidence type="ECO:0000256" key="7">
    <source>
        <dbReference type="ARBA" id="ARBA00023136"/>
    </source>
</evidence>
<dbReference type="SMART" id="SM00184">
    <property type="entry name" value="RING"/>
    <property type="match status" value="1"/>
</dbReference>
<keyword evidence="4 8" id="KW-0863">Zinc-finger</keyword>
<dbReference type="CDD" id="cd16475">
    <property type="entry name" value="RING-H2_RNF121-like"/>
    <property type="match status" value="1"/>
</dbReference>
<dbReference type="GO" id="GO:0036503">
    <property type="term" value="P:ERAD pathway"/>
    <property type="evidence" value="ECO:0007669"/>
    <property type="project" value="TreeGrafter"/>
</dbReference>